<reference evidence="2" key="1">
    <citation type="submission" date="2021-02" db="EMBL/GenBank/DDBJ databases">
        <authorList>
            <person name="Dougan E. K."/>
            <person name="Rhodes N."/>
            <person name="Thang M."/>
            <person name="Chan C."/>
        </authorList>
    </citation>
    <scope>NUCLEOTIDE SEQUENCE</scope>
</reference>
<sequence>MLGMVLFQVFVSVEAGTAVIFSLLPPILHSQRMIFQRFFAACQGTPDLEKLLERMAISFCLMLAEDVFLSILWLKDDLPLTKAFDLMFWKKSTWSILSISYLGIFLTIFTAAALLPEQMACQDPLDVCSCSKAQMFAELCGCCGVNMTDNPTCQSMTS</sequence>
<feature type="transmembrane region" description="Helical" evidence="1">
    <location>
        <begin position="55"/>
        <end position="74"/>
    </location>
</feature>
<evidence type="ECO:0000313" key="2">
    <source>
        <dbReference type="EMBL" id="CAE7226713.1"/>
    </source>
</evidence>
<name>A0A812KFA0_9DINO</name>
<protein>
    <submittedName>
        <fullName evidence="2">Uncharacterized protein</fullName>
    </submittedName>
</protein>
<dbReference type="Proteomes" id="UP000604046">
    <property type="component" value="Unassembled WGS sequence"/>
</dbReference>
<accession>A0A812KFA0</accession>
<keyword evidence="3" id="KW-1185">Reference proteome</keyword>
<proteinExistence type="predicted"/>
<feature type="transmembrane region" description="Helical" evidence="1">
    <location>
        <begin position="6"/>
        <end position="28"/>
    </location>
</feature>
<keyword evidence="1" id="KW-1133">Transmembrane helix</keyword>
<dbReference type="EMBL" id="CAJNDS010000668">
    <property type="protein sequence ID" value="CAE7226713.1"/>
    <property type="molecule type" value="Genomic_DNA"/>
</dbReference>
<gene>
    <name evidence="2" type="ORF">SNAT2548_LOCUS8860</name>
</gene>
<keyword evidence="1" id="KW-0472">Membrane</keyword>
<comment type="caution">
    <text evidence="2">The sequence shown here is derived from an EMBL/GenBank/DDBJ whole genome shotgun (WGS) entry which is preliminary data.</text>
</comment>
<evidence type="ECO:0000313" key="3">
    <source>
        <dbReference type="Proteomes" id="UP000604046"/>
    </source>
</evidence>
<feature type="transmembrane region" description="Helical" evidence="1">
    <location>
        <begin position="94"/>
        <end position="115"/>
    </location>
</feature>
<evidence type="ECO:0000256" key="1">
    <source>
        <dbReference type="SAM" id="Phobius"/>
    </source>
</evidence>
<dbReference type="AlphaFoldDB" id="A0A812KFA0"/>
<organism evidence="2 3">
    <name type="scientific">Symbiodinium natans</name>
    <dbReference type="NCBI Taxonomy" id="878477"/>
    <lineage>
        <taxon>Eukaryota</taxon>
        <taxon>Sar</taxon>
        <taxon>Alveolata</taxon>
        <taxon>Dinophyceae</taxon>
        <taxon>Suessiales</taxon>
        <taxon>Symbiodiniaceae</taxon>
        <taxon>Symbiodinium</taxon>
    </lineage>
</organism>
<keyword evidence="1" id="KW-0812">Transmembrane</keyword>